<dbReference type="EMBL" id="OVEO01000004">
    <property type="protein sequence ID" value="SPQ95571.1"/>
    <property type="molecule type" value="Genomic_DNA"/>
</dbReference>
<dbReference type="AlphaFoldDB" id="A0A3P3Y626"/>
<dbReference type="Proteomes" id="UP000290189">
    <property type="component" value="Unassembled WGS sequence"/>
</dbReference>
<accession>A0A3P3Y626</accession>
<protein>
    <recommendedName>
        <fullName evidence="4">UBZ4-type domain-containing protein</fullName>
    </recommendedName>
</protein>
<reference evidence="2 3" key="1">
    <citation type="submission" date="2018-03" db="EMBL/GenBank/DDBJ databases">
        <authorList>
            <person name="Fogelqvist J."/>
        </authorList>
    </citation>
    <scope>NUCLEOTIDE SEQUENCE [LARGE SCALE GENOMIC DNA]</scope>
</reference>
<organism evidence="2 3">
    <name type="scientific">Plasmodiophora brassicae</name>
    <name type="common">Clubroot disease agent</name>
    <dbReference type="NCBI Taxonomy" id="37360"/>
    <lineage>
        <taxon>Eukaryota</taxon>
        <taxon>Sar</taxon>
        <taxon>Rhizaria</taxon>
        <taxon>Endomyxa</taxon>
        <taxon>Phytomyxea</taxon>
        <taxon>Plasmodiophorida</taxon>
        <taxon>Plasmodiophoridae</taxon>
        <taxon>Plasmodiophora</taxon>
    </lineage>
</organism>
<evidence type="ECO:0000313" key="3">
    <source>
        <dbReference type="Proteomes" id="UP000290189"/>
    </source>
</evidence>
<evidence type="ECO:0000313" key="2">
    <source>
        <dbReference type="EMBL" id="SPQ95571.1"/>
    </source>
</evidence>
<proteinExistence type="predicted"/>
<name>A0A3P3Y626_PLABS</name>
<evidence type="ECO:0000256" key="1">
    <source>
        <dbReference type="SAM" id="MobiDB-lite"/>
    </source>
</evidence>
<gene>
    <name evidence="2" type="ORF">PLBR_LOCUS2786</name>
</gene>
<evidence type="ECO:0008006" key="4">
    <source>
        <dbReference type="Google" id="ProtNLM"/>
    </source>
</evidence>
<keyword evidence="2" id="KW-0496">Mitochondrion</keyword>
<geneLocation type="mitochondrion" evidence="2"/>
<feature type="region of interest" description="Disordered" evidence="1">
    <location>
        <begin position="1"/>
        <end position="32"/>
    </location>
</feature>
<sequence>MNSPFFPFQSAVQQPSRPGAPTTTTTTTPSALFSSDLSSMDTFLTWDFDTDVNEMTMGSVADPYPTMTMTPPPPTTVSTSCPVCEVVLPGGQNLHGHLSRCLVGRHAEGSPEGHLQSIQASISKLDMQTRLHLMGTLYRLSDVQNEPGETDQSILTLMYKATTVSSSSKRLMAPKTEGEPQH</sequence>